<dbReference type="eggNOG" id="KOG0154">
    <property type="taxonomic scope" value="Eukaryota"/>
</dbReference>
<keyword evidence="3" id="KW-1185">Reference proteome</keyword>
<evidence type="ECO:0000256" key="1">
    <source>
        <dbReference type="SAM" id="MobiDB-lite"/>
    </source>
</evidence>
<sequence length="139" mass="15479">MLPLRLPLPCKTLNAAAAVRMGVGALESDSLNETNFSPARFYKPNSRRKRKIKRMSMEFEFSKDTHPAASPHSFTESPLQPGMLAGPISDLALASTGTACRATPTWEEYQRMRPRSYSSTLQAAQRPPCCPSTKDCFRR</sequence>
<name>B4H3X8_DROPE</name>
<dbReference type="HOGENOM" id="CLU_1847220_0_0_1"/>
<proteinExistence type="predicted"/>
<accession>B4H3X8</accession>
<protein>
    <submittedName>
        <fullName evidence="2">GL15125</fullName>
    </submittedName>
</protein>
<reference evidence="2 3" key="1">
    <citation type="journal article" date="2007" name="Nature">
        <title>Evolution of genes and genomes on the Drosophila phylogeny.</title>
        <authorList>
            <consortium name="Drosophila 12 Genomes Consortium"/>
            <person name="Clark A.G."/>
            <person name="Eisen M.B."/>
            <person name="Smith D.R."/>
            <person name="Bergman C.M."/>
            <person name="Oliver B."/>
            <person name="Markow T.A."/>
            <person name="Kaufman T.C."/>
            <person name="Kellis M."/>
            <person name="Gelbart W."/>
            <person name="Iyer V.N."/>
            <person name="Pollard D.A."/>
            <person name="Sackton T.B."/>
            <person name="Larracuente A.M."/>
            <person name="Singh N.D."/>
            <person name="Abad J.P."/>
            <person name="Abt D.N."/>
            <person name="Adryan B."/>
            <person name="Aguade M."/>
            <person name="Akashi H."/>
            <person name="Anderson W.W."/>
            <person name="Aquadro C.F."/>
            <person name="Ardell D.H."/>
            <person name="Arguello R."/>
            <person name="Artieri C.G."/>
            <person name="Barbash D.A."/>
            <person name="Barker D."/>
            <person name="Barsanti P."/>
            <person name="Batterham P."/>
            <person name="Batzoglou S."/>
            <person name="Begun D."/>
            <person name="Bhutkar A."/>
            <person name="Blanco E."/>
            <person name="Bosak S.A."/>
            <person name="Bradley R.K."/>
            <person name="Brand A.D."/>
            <person name="Brent M.R."/>
            <person name="Brooks A.N."/>
            <person name="Brown R.H."/>
            <person name="Butlin R.K."/>
            <person name="Caggese C."/>
            <person name="Calvi B.R."/>
            <person name="Bernardo de Carvalho A."/>
            <person name="Caspi A."/>
            <person name="Castrezana S."/>
            <person name="Celniker S.E."/>
            <person name="Chang J.L."/>
            <person name="Chapple C."/>
            <person name="Chatterji S."/>
            <person name="Chinwalla A."/>
            <person name="Civetta A."/>
            <person name="Clifton S.W."/>
            <person name="Comeron J.M."/>
            <person name="Costello J.C."/>
            <person name="Coyne J.A."/>
            <person name="Daub J."/>
            <person name="David R.G."/>
            <person name="Delcher A.L."/>
            <person name="Delehaunty K."/>
            <person name="Do C.B."/>
            <person name="Ebling H."/>
            <person name="Edwards K."/>
            <person name="Eickbush T."/>
            <person name="Evans J.D."/>
            <person name="Filipski A."/>
            <person name="Findeiss S."/>
            <person name="Freyhult E."/>
            <person name="Fulton L."/>
            <person name="Fulton R."/>
            <person name="Garcia A.C."/>
            <person name="Gardiner A."/>
            <person name="Garfield D.A."/>
            <person name="Garvin B.E."/>
            <person name="Gibson G."/>
            <person name="Gilbert D."/>
            <person name="Gnerre S."/>
            <person name="Godfrey J."/>
            <person name="Good R."/>
            <person name="Gotea V."/>
            <person name="Gravely B."/>
            <person name="Greenberg A.J."/>
            <person name="Griffiths-Jones S."/>
            <person name="Gross S."/>
            <person name="Guigo R."/>
            <person name="Gustafson E.A."/>
            <person name="Haerty W."/>
            <person name="Hahn M.W."/>
            <person name="Halligan D.L."/>
            <person name="Halpern A.L."/>
            <person name="Halter G.M."/>
            <person name="Han M.V."/>
            <person name="Heger A."/>
            <person name="Hillier L."/>
            <person name="Hinrichs A.S."/>
            <person name="Holmes I."/>
            <person name="Hoskins R.A."/>
            <person name="Hubisz M.J."/>
            <person name="Hultmark D."/>
            <person name="Huntley M.A."/>
            <person name="Jaffe D.B."/>
            <person name="Jagadeeshan S."/>
            <person name="Jeck W.R."/>
            <person name="Johnson J."/>
            <person name="Jones C.D."/>
            <person name="Jordan W.C."/>
            <person name="Karpen G.H."/>
            <person name="Kataoka E."/>
            <person name="Keightley P.D."/>
            <person name="Kheradpour P."/>
            <person name="Kirkness E.F."/>
            <person name="Koerich L.B."/>
            <person name="Kristiansen K."/>
            <person name="Kudrna D."/>
            <person name="Kulathinal R.J."/>
            <person name="Kumar S."/>
            <person name="Kwok R."/>
            <person name="Lander E."/>
            <person name="Langley C.H."/>
            <person name="Lapoint R."/>
            <person name="Lazzaro B.P."/>
            <person name="Lee S.J."/>
            <person name="Levesque L."/>
            <person name="Li R."/>
            <person name="Lin C.F."/>
            <person name="Lin M.F."/>
            <person name="Lindblad-Toh K."/>
            <person name="Llopart A."/>
            <person name="Long M."/>
            <person name="Low L."/>
            <person name="Lozovsky E."/>
            <person name="Lu J."/>
            <person name="Luo M."/>
            <person name="Machado C.A."/>
            <person name="Makalowski W."/>
            <person name="Marzo M."/>
            <person name="Matsuda M."/>
            <person name="Matzkin L."/>
            <person name="McAllister B."/>
            <person name="McBride C.S."/>
            <person name="McKernan B."/>
            <person name="McKernan K."/>
            <person name="Mendez-Lago M."/>
            <person name="Minx P."/>
            <person name="Mollenhauer M.U."/>
            <person name="Montooth K."/>
            <person name="Mount S.M."/>
            <person name="Mu X."/>
            <person name="Myers E."/>
            <person name="Negre B."/>
            <person name="Newfeld S."/>
            <person name="Nielsen R."/>
            <person name="Noor M.A."/>
            <person name="O'Grady P."/>
            <person name="Pachter L."/>
            <person name="Papaceit M."/>
            <person name="Parisi M.J."/>
            <person name="Parisi M."/>
            <person name="Parts L."/>
            <person name="Pedersen J.S."/>
            <person name="Pesole G."/>
            <person name="Phillippy A.M."/>
            <person name="Ponting C.P."/>
            <person name="Pop M."/>
            <person name="Porcelli D."/>
            <person name="Powell J.R."/>
            <person name="Prohaska S."/>
            <person name="Pruitt K."/>
            <person name="Puig M."/>
            <person name="Quesneville H."/>
            <person name="Ram K.R."/>
            <person name="Rand D."/>
            <person name="Rasmussen M.D."/>
            <person name="Reed L.K."/>
            <person name="Reenan R."/>
            <person name="Reily A."/>
            <person name="Remington K.A."/>
            <person name="Rieger T.T."/>
            <person name="Ritchie M.G."/>
            <person name="Robin C."/>
            <person name="Rogers Y.H."/>
            <person name="Rohde C."/>
            <person name="Rozas J."/>
            <person name="Rubenfield M.J."/>
            <person name="Ruiz A."/>
            <person name="Russo S."/>
            <person name="Salzberg S.L."/>
            <person name="Sanchez-Gracia A."/>
            <person name="Saranga D.J."/>
            <person name="Sato H."/>
            <person name="Schaeffer S.W."/>
            <person name="Schatz M.C."/>
            <person name="Schlenke T."/>
            <person name="Schwartz R."/>
            <person name="Segarra C."/>
            <person name="Singh R.S."/>
            <person name="Sirot L."/>
            <person name="Sirota M."/>
            <person name="Sisneros N.B."/>
            <person name="Smith C.D."/>
            <person name="Smith T.F."/>
            <person name="Spieth J."/>
            <person name="Stage D.E."/>
            <person name="Stark A."/>
            <person name="Stephan W."/>
            <person name="Strausberg R.L."/>
            <person name="Strempel S."/>
            <person name="Sturgill D."/>
            <person name="Sutton G."/>
            <person name="Sutton G.G."/>
            <person name="Tao W."/>
            <person name="Teichmann S."/>
            <person name="Tobari Y.N."/>
            <person name="Tomimura Y."/>
            <person name="Tsolas J.M."/>
            <person name="Valente V.L."/>
            <person name="Venter E."/>
            <person name="Venter J.C."/>
            <person name="Vicario S."/>
            <person name="Vieira F.G."/>
            <person name="Vilella A.J."/>
            <person name="Villasante A."/>
            <person name="Walenz B."/>
            <person name="Wang J."/>
            <person name="Wasserman M."/>
            <person name="Watts T."/>
            <person name="Wilson D."/>
            <person name="Wilson R.K."/>
            <person name="Wing R.A."/>
            <person name="Wolfner M.F."/>
            <person name="Wong A."/>
            <person name="Wong G.K."/>
            <person name="Wu C.I."/>
            <person name="Wu G."/>
            <person name="Yamamoto D."/>
            <person name="Yang H.P."/>
            <person name="Yang S.P."/>
            <person name="Yorke J.A."/>
            <person name="Yoshida K."/>
            <person name="Zdobnov E."/>
            <person name="Zhang P."/>
            <person name="Zhang Y."/>
            <person name="Zimin A.V."/>
            <person name="Baldwin J."/>
            <person name="Abdouelleil A."/>
            <person name="Abdulkadir J."/>
            <person name="Abebe A."/>
            <person name="Abera B."/>
            <person name="Abreu J."/>
            <person name="Acer S.C."/>
            <person name="Aftuck L."/>
            <person name="Alexander A."/>
            <person name="An P."/>
            <person name="Anderson E."/>
            <person name="Anderson S."/>
            <person name="Arachi H."/>
            <person name="Azer M."/>
            <person name="Bachantsang P."/>
            <person name="Barry A."/>
            <person name="Bayul T."/>
            <person name="Berlin A."/>
            <person name="Bessette D."/>
            <person name="Bloom T."/>
            <person name="Blye J."/>
            <person name="Boguslavskiy L."/>
            <person name="Bonnet C."/>
            <person name="Boukhgalter B."/>
            <person name="Bourzgui I."/>
            <person name="Brown A."/>
            <person name="Cahill P."/>
            <person name="Channer S."/>
            <person name="Cheshatsang Y."/>
            <person name="Chuda L."/>
            <person name="Citroen M."/>
            <person name="Collymore A."/>
            <person name="Cooke P."/>
            <person name="Costello M."/>
            <person name="D'Aco K."/>
            <person name="Daza R."/>
            <person name="De Haan G."/>
            <person name="DeGray S."/>
            <person name="DeMaso C."/>
            <person name="Dhargay N."/>
            <person name="Dooley K."/>
            <person name="Dooley E."/>
            <person name="Doricent M."/>
            <person name="Dorje P."/>
            <person name="Dorjee K."/>
            <person name="Dupes A."/>
            <person name="Elong R."/>
            <person name="Falk J."/>
            <person name="Farina A."/>
            <person name="Faro S."/>
            <person name="Ferguson D."/>
            <person name="Fisher S."/>
            <person name="Foley C.D."/>
            <person name="Franke A."/>
            <person name="Friedrich D."/>
            <person name="Gadbois L."/>
            <person name="Gearin G."/>
            <person name="Gearin C.R."/>
            <person name="Giannoukos G."/>
            <person name="Goode T."/>
            <person name="Graham J."/>
            <person name="Grandbois E."/>
            <person name="Grewal S."/>
            <person name="Gyaltsen K."/>
            <person name="Hafez N."/>
            <person name="Hagos B."/>
            <person name="Hall J."/>
            <person name="Henson C."/>
            <person name="Hollinger A."/>
            <person name="Honan T."/>
            <person name="Huard M.D."/>
            <person name="Hughes L."/>
            <person name="Hurhula B."/>
            <person name="Husby M.E."/>
            <person name="Kamat A."/>
            <person name="Kanga B."/>
            <person name="Kashin S."/>
            <person name="Khazanovich D."/>
            <person name="Kisner P."/>
            <person name="Lance K."/>
            <person name="Lara M."/>
            <person name="Lee W."/>
            <person name="Lennon N."/>
            <person name="Letendre F."/>
            <person name="LeVine R."/>
            <person name="Lipovsky A."/>
            <person name="Liu X."/>
            <person name="Liu J."/>
            <person name="Liu S."/>
            <person name="Lokyitsang T."/>
            <person name="Lokyitsang Y."/>
            <person name="Lubonja R."/>
            <person name="Lui A."/>
            <person name="MacDonald P."/>
            <person name="Magnisalis V."/>
            <person name="Maru K."/>
            <person name="Matthews C."/>
            <person name="McCusker W."/>
            <person name="McDonough S."/>
            <person name="Mehta T."/>
            <person name="Meldrim J."/>
            <person name="Meneus L."/>
            <person name="Mihai O."/>
            <person name="Mihalev A."/>
            <person name="Mihova T."/>
            <person name="Mittelman R."/>
            <person name="Mlenga V."/>
            <person name="Montmayeur A."/>
            <person name="Mulrain L."/>
            <person name="Navidi A."/>
            <person name="Naylor J."/>
            <person name="Negash T."/>
            <person name="Nguyen T."/>
            <person name="Nguyen N."/>
            <person name="Nicol R."/>
            <person name="Norbu C."/>
            <person name="Norbu N."/>
            <person name="Novod N."/>
            <person name="O'Neill B."/>
            <person name="Osman S."/>
            <person name="Markiewicz E."/>
            <person name="Oyono O.L."/>
            <person name="Patti C."/>
            <person name="Phunkhang P."/>
            <person name="Pierre F."/>
            <person name="Priest M."/>
            <person name="Raghuraman S."/>
            <person name="Rege F."/>
            <person name="Reyes R."/>
            <person name="Rise C."/>
            <person name="Rogov P."/>
            <person name="Ross K."/>
            <person name="Ryan E."/>
            <person name="Settipalli S."/>
            <person name="Shea T."/>
            <person name="Sherpa N."/>
            <person name="Shi L."/>
            <person name="Shih D."/>
            <person name="Sparrow T."/>
            <person name="Spaulding J."/>
            <person name="Stalker J."/>
            <person name="Stange-Thomann N."/>
            <person name="Stavropoulos S."/>
            <person name="Stone C."/>
            <person name="Strader C."/>
            <person name="Tesfaye S."/>
            <person name="Thomson T."/>
            <person name="Thoulutsang Y."/>
            <person name="Thoulutsang D."/>
            <person name="Topham K."/>
            <person name="Topping I."/>
            <person name="Tsamla T."/>
            <person name="Vassiliev H."/>
            <person name="Vo A."/>
            <person name="Wangchuk T."/>
            <person name="Wangdi T."/>
            <person name="Weiand M."/>
            <person name="Wilkinson J."/>
            <person name="Wilson A."/>
            <person name="Yadav S."/>
            <person name="Young G."/>
            <person name="Yu Q."/>
            <person name="Zembek L."/>
            <person name="Zhong D."/>
            <person name="Zimmer A."/>
            <person name="Zwirko Z."/>
            <person name="Jaffe D.B."/>
            <person name="Alvarez P."/>
            <person name="Brockman W."/>
            <person name="Butler J."/>
            <person name="Chin C."/>
            <person name="Gnerre S."/>
            <person name="Grabherr M."/>
            <person name="Kleber M."/>
            <person name="Mauceli E."/>
            <person name="MacCallum I."/>
        </authorList>
    </citation>
    <scope>NUCLEOTIDE SEQUENCE [LARGE SCALE GENOMIC DNA]</scope>
    <source>
        <strain evidence="3">MSH-3 / Tucson 14011-0111.49</strain>
    </source>
</reference>
<evidence type="ECO:0000313" key="3">
    <source>
        <dbReference type="Proteomes" id="UP000008744"/>
    </source>
</evidence>
<dbReference type="EMBL" id="CH479207">
    <property type="protein sequence ID" value="EDW31079.1"/>
    <property type="molecule type" value="Genomic_DNA"/>
</dbReference>
<gene>
    <name evidence="2" type="primary">Dper\GL15125</name>
    <name evidence="2" type="ORF">Dper_GL15125</name>
</gene>
<organism evidence="3">
    <name type="scientific">Drosophila persimilis</name>
    <name type="common">Fruit fly</name>
    <dbReference type="NCBI Taxonomy" id="7234"/>
    <lineage>
        <taxon>Eukaryota</taxon>
        <taxon>Metazoa</taxon>
        <taxon>Ecdysozoa</taxon>
        <taxon>Arthropoda</taxon>
        <taxon>Hexapoda</taxon>
        <taxon>Insecta</taxon>
        <taxon>Pterygota</taxon>
        <taxon>Neoptera</taxon>
        <taxon>Endopterygota</taxon>
        <taxon>Diptera</taxon>
        <taxon>Brachycera</taxon>
        <taxon>Muscomorpha</taxon>
        <taxon>Ephydroidea</taxon>
        <taxon>Drosophilidae</taxon>
        <taxon>Drosophila</taxon>
        <taxon>Sophophora</taxon>
    </lineage>
</organism>
<dbReference type="AlphaFoldDB" id="B4H3X8"/>
<evidence type="ECO:0000313" key="2">
    <source>
        <dbReference type="EMBL" id="EDW31079.1"/>
    </source>
</evidence>
<dbReference type="OrthoDB" id="6095487at2759"/>
<dbReference type="STRING" id="7234.B4H3X8"/>
<feature type="region of interest" description="Disordered" evidence="1">
    <location>
        <begin position="61"/>
        <end position="81"/>
    </location>
</feature>
<dbReference type="Proteomes" id="UP000008744">
    <property type="component" value="Unassembled WGS sequence"/>
</dbReference>